<evidence type="ECO:0000313" key="2">
    <source>
        <dbReference type="Proteomes" id="UP001209885"/>
    </source>
</evidence>
<keyword evidence="2" id="KW-1185">Reference proteome</keyword>
<proteinExistence type="predicted"/>
<name>A0ABT3RRE8_9BACT</name>
<dbReference type="EMBL" id="JAPFQN010000005">
    <property type="protein sequence ID" value="MCX2744166.1"/>
    <property type="molecule type" value="Genomic_DNA"/>
</dbReference>
<evidence type="ECO:0000313" key="1">
    <source>
        <dbReference type="EMBL" id="MCX2744166.1"/>
    </source>
</evidence>
<reference evidence="1 2" key="1">
    <citation type="submission" date="2022-11" db="EMBL/GenBank/DDBJ databases">
        <title>The characterization of three novel Bacteroidetes species and genomic analysis of their roles in tidal elemental geochemical cycles.</title>
        <authorList>
            <person name="Ma K."/>
        </authorList>
    </citation>
    <scope>NUCLEOTIDE SEQUENCE [LARGE SCALE GENOMIC DNA]</scope>
    <source>
        <strain evidence="1 2">M17</strain>
    </source>
</reference>
<sequence length="66" mass="7526">MVGIIITRTQHILTETMEPYRDSHQVIPVKHSPRFSHCEKIFCAESTLILSKNYLVGKTGFEPAQP</sequence>
<dbReference type="RefSeq" id="WP_266056632.1">
    <property type="nucleotide sequence ID" value="NZ_JAPFQN010000005.1"/>
</dbReference>
<dbReference type="Proteomes" id="UP001209885">
    <property type="component" value="Unassembled WGS sequence"/>
</dbReference>
<accession>A0ABT3RRE8</accession>
<gene>
    <name evidence="1" type="ORF">OO013_09830</name>
</gene>
<protein>
    <submittedName>
        <fullName evidence="1">Uncharacterized protein</fullName>
    </submittedName>
</protein>
<organism evidence="1 2">
    <name type="scientific">Mangrovivirga halotolerans</name>
    <dbReference type="NCBI Taxonomy" id="2993936"/>
    <lineage>
        <taxon>Bacteria</taxon>
        <taxon>Pseudomonadati</taxon>
        <taxon>Bacteroidota</taxon>
        <taxon>Cytophagia</taxon>
        <taxon>Cytophagales</taxon>
        <taxon>Mangrovivirgaceae</taxon>
        <taxon>Mangrovivirga</taxon>
    </lineage>
</organism>
<comment type="caution">
    <text evidence="1">The sequence shown here is derived from an EMBL/GenBank/DDBJ whole genome shotgun (WGS) entry which is preliminary data.</text>
</comment>